<feature type="active site" description="Proton donor" evidence="8">
    <location>
        <position position="204"/>
    </location>
</feature>
<reference evidence="11 12" key="1">
    <citation type="journal article" date="2019" name="Int. J. Syst. Evol. Microbiol.">
        <title>The Global Catalogue of Microorganisms (GCM) 10K type strain sequencing project: providing services to taxonomists for standard genome sequencing and annotation.</title>
        <authorList>
            <consortium name="The Broad Institute Genomics Platform"/>
            <consortium name="The Broad Institute Genome Sequencing Center for Infectious Disease"/>
            <person name="Wu L."/>
            <person name="Ma J."/>
        </authorList>
    </citation>
    <scope>NUCLEOTIDE SEQUENCE [LARGE SCALE GENOMIC DNA]</scope>
    <source>
        <strain evidence="11 12">CGMCC 1.12563</strain>
    </source>
</reference>
<organism evidence="11 12">
    <name type="scientific">Halomarina rubra</name>
    <dbReference type="NCBI Taxonomy" id="2071873"/>
    <lineage>
        <taxon>Archaea</taxon>
        <taxon>Methanobacteriati</taxon>
        <taxon>Methanobacteriota</taxon>
        <taxon>Stenosarchaea group</taxon>
        <taxon>Halobacteria</taxon>
        <taxon>Halobacteriales</taxon>
        <taxon>Natronomonadaceae</taxon>
        <taxon>Halomarina</taxon>
    </lineage>
</organism>
<comment type="caution">
    <text evidence="11">The sequence shown here is derived from an EMBL/GenBank/DDBJ whole genome shotgun (WGS) entry which is preliminary data.</text>
</comment>
<evidence type="ECO:0000313" key="12">
    <source>
        <dbReference type="Proteomes" id="UP001597187"/>
    </source>
</evidence>
<dbReference type="GO" id="GO:0008233">
    <property type="term" value="F:peptidase activity"/>
    <property type="evidence" value="ECO:0007669"/>
    <property type="project" value="UniProtKB-KW"/>
</dbReference>
<feature type="site" description="Transition state stabilizer" evidence="9">
    <location>
        <position position="243"/>
    </location>
</feature>
<feature type="active site" description="Acyl-thioester intermediate" evidence="8">
    <location>
        <position position="163"/>
    </location>
</feature>
<feature type="transmembrane region" description="Helical" evidence="10">
    <location>
        <begin position="6"/>
        <end position="26"/>
    </location>
</feature>
<keyword evidence="3" id="KW-0645">Protease</keyword>
<dbReference type="AlphaFoldDB" id="A0ABD6ARW9"/>
<feature type="transmembrane region" description="Helical" evidence="10">
    <location>
        <begin position="159"/>
        <end position="179"/>
    </location>
</feature>
<name>A0ABD6ARW9_9EURY</name>
<evidence type="ECO:0000256" key="10">
    <source>
        <dbReference type="SAM" id="Phobius"/>
    </source>
</evidence>
<dbReference type="RefSeq" id="WP_250872412.1">
    <property type="nucleotide sequence ID" value="NZ_JALXFV010000002.1"/>
</dbReference>
<feature type="transmembrane region" description="Helical" evidence="10">
    <location>
        <begin position="191"/>
        <end position="212"/>
    </location>
</feature>
<comment type="subcellular location">
    <subcellularLocation>
        <location evidence="1">Cell membrane</location>
        <topology evidence="1">Multi-pass membrane protein</topology>
    </subcellularLocation>
</comment>
<dbReference type="Proteomes" id="UP001597187">
    <property type="component" value="Unassembled WGS sequence"/>
</dbReference>
<keyword evidence="4 10" id="KW-0812">Transmembrane</keyword>
<accession>A0ABD6ARW9</accession>
<dbReference type="EMBL" id="JBHUDC010000002">
    <property type="protein sequence ID" value="MFD1512434.1"/>
    <property type="molecule type" value="Genomic_DNA"/>
</dbReference>
<dbReference type="EC" id="3.4.22.-" evidence="11"/>
<keyword evidence="6 10" id="KW-1133">Transmembrane helix</keyword>
<evidence type="ECO:0000256" key="5">
    <source>
        <dbReference type="ARBA" id="ARBA00022801"/>
    </source>
</evidence>
<evidence type="ECO:0000256" key="1">
    <source>
        <dbReference type="ARBA" id="ARBA00004651"/>
    </source>
</evidence>
<keyword evidence="7 10" id="KW-0472">Membrane</keyword>
<dbReference type="GO" id="GO:0005886">
    <property type="term" value="C:plasma membrane"/>
    <property type="evidence" value="ECO:0007669"/>
    <property type="project" value="UniProtKB-SubCell"/>
</dbReference>
<sequence>MASPTTDLLAWLVVGLFASGSLLATVDRRAGRAVSVAAWVVFAGFWAVLVPHFAFVAQSAIEGVAAAVAVPGCLYAGYLLARGRDSLFVLTRAVAVMGLVYLPFLTVTGLREWLILTVAQQTEWGINLLGYHPERITGHGEFESLFVFRRHGLVNTTRIVLMCTGIGSMTIFAGLIAAVDAPLTRKLQAAAVSIPVIWVLNIVRNVFIAVAFGDQWFQWLHGPADALFALKGPEMASFYVADRVLAQSASVVVLVAILWLVVKYLPELLVVVEDVLYILTRREYDLASAFDVDLPETDPVVAD</sequence>
<dbReference type="InterPro" id="IPR026392">
    <property type="entry name" value="Exo/Archaeosortase_dom"/>
</dbReference>
<dbReference type="InterPro" id="IPR014522">
    <property type="entry name" value="ArtA"/>
</dbReference>
<dbReference type="PIRSF" id="PIRSF025737">
    <property type="entry name" value="Cyco1"/>
    <property type="match status" value="1"/>
</dbReference>
<dbReference type="NCBIfam" id="TIGR04125">
    <property type="entry name" value="exosort_PGF_TRM"/>
    <property type="match status" value="1"/>
</dbReference>
<evidence type="ECO:0000313" key="11">
    <source>
        <dbReference type="EMBL" id="MFD1512434.1"/>
    </source>
</evidence>
<evidence type="ECO:0000256" key="9">
    <source>
        <dbReference type="PIRSR" id="PIRSR025737-2"/>
    </source>
</evidence>
<dbReference type="Pfam" id="PF09721">
    <property type="entry name" value="Exosortase_EpsH"/>
    <property type="match status" value="1"/>
</dbReference>
<proteinExistence type="predicted"/>
<evidence type="ECO:0000256" key="6">
    <source>
        <dbReference type="ARBA" id="ARBA00022989"/>
    </source>
</evidence>
<keyword evidence="2" id="KW-1003">Cell membrane</keyword>
<dbReference type="InterPro" id="IPR019127">
    <property type="entry name" value="Exosortase"/>
</dbReference>
<feature type="transmembrane region" description="Helical" evidence="10">
    <location>
        <begin position="33"/>
        <end position="54"/>
    </location>
</feature>
<feature type="transmembrane region" description="Helical" evidence="10">
    <location>
        <begin position="87"/>
        <end position="104"/>
    </location>
</feature>
<evidence type="ECO:0000256" key="8">
    <source>
        <dbReference type="PIRSR" id="PIRSR025737-1"/>
    </source>
</evidence>
<protein>
    <submittedName>
        <fullName evidence="11">Archaeosortase A</fullName>
        <ecNumber evidence="11">3.4.22.-</ecNumber>
    </submittedName>
</protein>
<feature type="transmembrane region" description="Helical" evidence="10">
    <location>
        <begin position="60"/>
        <end position="80"/>
    </location>
</feature>
<dbReference type="GO" id="GO:0006508">
    <property type="term" value="P:proteolysis"/>
    <property type="evidence" value="ECO:0007669"/>
    <property type="project" value="UniProtKB-KW"/>
</dbReference>
<keyword evidence="12" id="KW-1185">Reference proteome</keyword>
<keyword evidence="5 11" id="KW-0378">Hydrolase</keyword>
<evidence type="ECO:0000256" key="2">
    <source>
        <dbReference type="ARBA" id="ARBA00022475"/>
    </source>
</evidence>
<gene>
    <name evidence="11" type="primary">artA</name>
    <name evidence="11" type="ORF">ACFSBT_03960</name>
</gene>
<evidence type="ECO:0000256" key="3">
    <source>
        <dbReference type="ARBA" id="ARBA00022670"/>
    </source>
</evidence>
<dbReference type="NCBIfam" id="TIGR04178">
    <property type="entry name" value="exo_archaeo"/>
    <property type="match status" value="1"/>
</dbReference>
<evidence type="ECO:0000256" key="4">
    <source>
        <dbReference type="ARBA" id="ARBA00022692"/>
    </source>
</evidence>
<evidence type="ECO:0000256" key="7">
    <source>
        <dbReference type="ARBA" id="ARBA00023136"/>
    </source>
</evidence>
<feature type="transmembrane region" description="Helical" evidence="10">
    <location>
        <begin position="244"/>
        <end position="262"/>
    </location>
</feature>